<dbReference type="PANTHER" id="PTHR31970:SF9">
    <property type="entry name" value="MOLYBDATE TRANSPORTER 2"/>
    <property type="match status" value="1"/>
</dbReference>
<dbReference type="SUPFAM" id="SSF49879">
    <property type="entry name" value="SMAD/FHA domain"/>
    <property type="match status" value="1"/>
</dbReference>
<evidence type="ECO:0008006" key="9">
    <source>
        <dbReference type="Google" id="ProtNLM"/>
    </source>
</evidence>
<sequence length="1533" mass="164410">MKQQIHSFTMATMSFFEQLQRVHRHNVTTLRQSPVAEISGALGDLGTLLPLMIALAIQEDICLDSTLVFSGLFNVATGVIFGIPLPVQPMKAIAAAAIARPNTGFEDVIYAGQWVGLAVLLMSLTGFLQRFSAVVPIPIVKGIQLGAGLSLVMAAGSKIAGSHDRTPLLDYAAFVALVATQTLPRFPYALCMFVLCVAMALASVVHSGGWAALPGLRLWKPRYVLGFYDPTRSTEAMAMALGQLPLTTLNSVIAVSALATDLLPDMPTPSVTSMGISVGLMNLTGSWFGAMPVCHGAGGLAAQYRFGARSGASVVMLGLFKLFLGLFFGRSLINLLAEYPQSLLGIMVIAAGLELVKVGYSLNHGAPDLWENSIQQSQEGPTVKTKELVCCHPRRAAMTSSQAGQSGQAPELPMPIPTTPPPKSKSATPMPATAAPATPTAAATTTTTPPPPLPSDHPSATVPADPFAAPDMASADVTVPTAGHPMDSLVEGVTSESLDTDMPDARPSLDQQQTQQQNSQGLQNNRHRSQSHTRSSNLSPFDVPFPRTPISALDANAYMAMALAQMAGDSMMQHQMAQPPSTVTPAQVTLPSNLTNGADGVTARASNLPDAGEGLESFARIEFADSVFQMTTYAVIIGRDQRALEQARRDERRAEEHRRRAAENERLGLPPPSPVRHDRGKFSKSYVSEEGGMLGPESDSDETGRPKKRRKTSTNDEPEHQEADQSQENLISNRQYISHTPGAAAVDLASLRPSPYHVPIIGIHSPGPDIASKTKAISREHVRIQFNQKESVFEAIPLHRNGFFVGDVLHKEGTVVLRSGDTLQIKDVDFRFLINGVPEGKTGAEEEVEEERMKKKRYSEGGKEMSFEFEASHGNGQLQDTSDSSSVLSPPAPSDDEDSEPEAGDTRPPKSAVDTTAEVDLEAMDADADADADADMDAPAEPEHVQVKGELGMDPQPEMLLPPIPKKRGPGRPPKNGIMSKREQRLLKKQAQEMARKTLPQPPPGEPPIKRKVGRPRKHPLPEDGGDRPEKRKYKPRKPKEEGGEGSDAERRAKEKKDKKVRPKSPPLELKIEDYTEEQLQKPNKNYGVLIDETLTAAHAEGRAEGLTLKQIYKRITLKYPWFYFHTETKGWESSVRHNLIGNEAFKKDDTTGLWSRVPGVELDAGKKRKATSPDRTLAPGYGPYAHPMYPPYTAAAPHMAPAAPGAPTYQHQPQAYHPQTYNTQQPQPARPPQYSPPGSVPVVSQAPQSVPAQPVAPAQLPGYGPAPAGVAQTSTYSSPYASRPLPANPAVKTEDGSAQVHGPPAAQPPALALSGVPIQPQPATNPQAVSTAQRVTQTPPVQSQQRHVIEPRLFRSVLGLKNGLVENMKKAKSPKGEAIVMSALNRCLGLKAAATENPALEDICMRGIQKVLDGYSGQSKSPTPGEPATAKANGPGSVFDPKVFAALVGFKNVSTNALKATVGESVAEAVALSAIDRVLGLAEASIVPPKAPPRDGSPPEAGKQSSYEVIETRLMANVRQMLLGLNQKLHGA</sequence>
<evidence type="ECO:0000259" key="6">
    <source>
        <dbReference type="PROSITE" id="PS50039"/>
    </source>
</evidence>
<keyword evidence="4" id="KW-0472">Membrane</keyword>
<feature type="compositionally biased region" description="Polar residues" evidence="3">
    <location>
        <begin position="1272"/>
        <end position="1281"/>
    </location>
</feature>
<evidence type="ECO:0000256" key="2">
    <source>
        <dbReference type="PROSITE-ProRule" id="PRU00089"/>
    </source>
</evidence>
<dbReference type="Pfam" id="PF16983">
    <property type="entry name" value="MFS_MOT1"/>
    <property type="match status" value="2"/>
</dbReference>
<evidence type="ECO:0000259" key="5">
    <source>
        <dbReference type="PROSITE" id="PS50006"/>
    </source>
</evidence>
<dbReference type="Proteomes" id="UP000044602">
    <property type="component" value="Unassembled WGS sequence"/>
</dbReference>
<evidence type="ECO:0000313" key="8">
    <source>
        <dbReference type="Proteomes" id="UP000044602"/>
    </source>
</evidence>
<keyword evidence="8" id="KW-1185">Reference proteome</keyword>
<feature type="transmembrane region" description="Helical" evidence="4">
    <location>
        <begin position="279"/>
        <end position="302"/>
    </location>
</feature>
<feature type="compositionally biased region" description="Pro residues" evidence="3">
    <location>
        <begin position="412"/>
        <end position="423"/>
    </location>
</feature>
<feature type="transmembrane region" description="Helical" evidence="4">
    <location>
        <begin position="192"/>
        <end position="216"/>
    </location>
</feature>
<feature type="domain" description="FHA" evidence="5">
    <location>
        <begin position="759"/>
        <end position="810"/>
    </location>
</feature>
<keyword evidence="4" id="KW-1133">Transmembrane helix</keyword>
<organism evidence="7 8">
    <name type="scientific">Verticillium longisporum</name>
    <name type="common">Verticillium dahliae var. longisporum</name>
    <dbReference type="NCBI Taxonomy" id="100787"/>
    <lineage>
        <taxon>Eukaryota</taxon>
        <taxon>Fungi</taxon>
        <taxon>Dikarya</taxon>
        <taxon>Ascomycota</taxon>
        <taxon>Pezizomycotina</taxon>
        <taxon>Sordariomycetes</taxon>
        <taxon>Hypocreomycetidae</taxon>
        <taxon>Glomerellales</taxon>
        <taxon>Plectosphaerellaceae</taxon>
        <taxon>Verticillium</taxon>
    </lineage>
</organism>
<dbReference type="GO" id="GO:0015098">
    <property type="term" value="F:molybdate ion transmembrane transporter activity"/>
    <property type="evidence" value="ECO:0007669"/>
    <property type="project" value="InterPro"/>
</dbReference>
<dbReference type="InterPro" id="IPR036390">
    <property type="entry name" value="WH_DNA-bd_sf"/>
</dbReference>
<dbReference type="GO" id="GO:0006357">
    <property type="term" value="P:regulation of transcription by RNA polymerase II"/>
    <property type="evidence" value="ECO:0007669"/>
    <property type="project" value="UniProtKB-ARBA"/>
</dbReference>
<feature type="compositionally biased region" description="Basic and acidic residues" evidence="3">
    <location>
        <begin position="980"/>
        <end position="996"/>
    </location>
</feature>
<feature type="region of interest" description="Disordered" evidence="3">
    <location>
        <begin position="642"/>
        <end position="728"/>
    </location>
</feature>
<dbReference type="STRING" id="100787.A0A0G4KZY6"/>
<dbReference type="InterPro" id="IPR001766">
    <property type="entry name" value="Fork_head_dom"/>
</dbReference>
<keyword evidence="2" id="KW-0539">Nucleus</keyword>
<dbReference type="PROSITE" id="PS50006">
    <property type="entry name" value="FHA_DOMAIN"/>
    <property type="match status" value="1"/>
</dbReference>
<feature type="compositionally biased region" description="Low complexity" evidence="3">
    <location>
        <begin position="424"/>
        <end position="447"/>
    </location>
</feature>
<evidence type="ECO:0000256" key="3">
    <source>
        <dbReference type="SAM" id="MobiDB-lite"/>
    </source>
</evidence>
<dbReference type="PROSITE" id="PS50039">
    <property type="entry name" value="FORK_HEAD_3"/>
    <property type="match status" value="1"/>
</dbReference>
<dbReference type="Pfam" id="PF00498">
    <property type="entry name" value="FHA"/>
    <property type="match status" value="1"/>
</dbReference>
<feature type="transmembrane region" description="Helical" evidence="4">
    <location>
        <begin position="69"/>
        <end position="87"/>
    </location>
</feature>
<feature type="transmembrane region" description="Helical" evidence="4">
    <location>
        <begin position="314"/>
        <end position="333"/>
    </location>
</feature>
<feature type="transmembrane region" description="Helical" evidence="4">
    <location>
        <begin position="108"/>
        <end position="128"/>
    </location>
</feature>
<feature type="region of interest" description="Disordered" evidence="3">
    <location>
        <begin position="397"/>
        <end position="470"/>
    </location>
</feature>
<feature type="compositionally biased region" description="Polar residues" evidence="3">
    <location>
        <begin position="874"/>
        <end position="888"/>
    </location>
</feature>
<feature type="compositionally biased region" description="Basic residues" evidence="3">
    <location>
        <begin position="1010"/>
        <end position="1019"/>
    </location>
</feature>
<evidence type="ECO:0000256" key="1">
    <source>
        <dbReference type="ARBA" id="ARBA00023125"/>
    </source>
</evidence>
<dbReference type="PANTHER" id="PTHR31970">
    <property type="match status" value="1"/>
</dbReference>
<dbReference type="Gene3D" id="2.60.200.20">
    <property type="match status" value="1"/>
</dbReference>
<dbReference type="SMART" id="SM00339">
    <property type="entry name" value="FH"/>
    <property type="match status" value="1"/>
</dbReference>
<protein>
    <recommendedName>
        <fullName evidence="9">Fork-head domain-containing protein</fullName>
    </recommendedName>
</protein>
<dbReference type="GO" id="GO:0043565">
    <property type="term" value="F:sequence-specific DNA binding"/>
    <property type="evidence" value="ECO:0007669"/>
    <property type="project" value="InterPro"/>
</dbReference>
<comment type="subcellular location">
    <subcellularLocation>
        <location evidence="2">Nucleus</location>
    </subcellularLocation>
</comment>
<evidence type="ECO:0000256" key="4">
    <source>
        <dbReference type="SAM" id="Phobius"/>
    </source>
</evidence>
<dbReference type="Gene3D" id="1.10.10.10">
    <property type="entry name" value="Winged helix-like DNA-binding domain superfamily/Winged helix DNA-binding domain"/>
    <property type="match status" value="1"/>
</dbReference>
<accession>A0A0G4KZY6</accession>
<feature type="compositionally biased region" description="Basic and acidic residues" evidence="3">
    <location>
        <begin position="642"/>
        <end position="666"/>
    </location>
</feature>
<feature type="DNA-binding region" description="Fork-head" evidence="2">
    <location>
        <begin position="1082"/>
        <end position="1148"/>
    </location>
</feature>
<dbReference type="InterPro" id="IPR036388">
    <property type="entry name" value="WH-like_DNA-bd_sf"/>
</dbReference>
<dbReference type="Pfam" id="PF00250">
    <property type="entry name" value="Forkhead"/>
    <property type="match status" value="1"/>
</dbReference>
<feature type="domain" description="Fork-head" evidence="6">
    <location>
        <begin position="1082"/>
        <end position="1148"/>
    </location>
</feature>
<feature type="compositionally biased region" description="Acidic residues" evidence="3">
    <location>
        <begin position="917"/>
        <end position="940"/>
    </location>
</feature>
<name>A0A0G4KZY6_VERLO</name>
<proteinExistence type="predicted"/>
<dbReference type="SUPFAM" id="SSF46785">
    <property type="entry name" value="Winged helix' DNA-binding domain"/>
    <property type="match status" value="1"/>
</dbReference>
<feature type="compositionally biased region" description="Low complexity" evidence="3">
    <location>
        <begin position="511"/>
        <end position="524"/>
    </location>
</feature>
<keyword evidence="4" id="KW-0812">Transmembrane</keyword>
<dbReference type="EMBL" id="CVQH01006446">
    <property type="protein sequence ID" value="CRK15312.1"/>
    <property type="molecule type" value="Genomic_DNA"/>
</dbReference>
<feature type="compositionally biased region" description="Low complexity" evidence="3">
    <location>
        <begin position="1241"/>
        <end position="1260"/>
    </location>
</feature>
<feature type="compositionally biased region" description="Polar residues" evidence="3">
    <location>
        <begin position="398"/>
        <end position="408"/>
    </location>
</feature>
<gene>
    <name evidence="7" type="ORF">BN1708_011434</name>
</gene>
<dbReference type="InterPro" id="IPR008984">
    <property type="entry name" value="SMAD_FHA_dom_sf"/>
</dbReference>
<keyword evidence="1 2" id="KW-0238">DNA-binding</keyword>
<feature type="compositionally biased region" description="Basic and acidic residues" evidence="3">
    <location>
        <begin position="1020"/>
        <end position="1030"/>
    </location>
</feature>
<dbReference type="GO" id="GO:0005634">
    <property type="term" value="C:nucleus"/>
    <property type="evidence" value="ECO:0007669"/>
    <property type="project" value="UniProtKB-SubCell"/>
</dbReference>
<feature type="compositionally biased region" description="Basic and acidic residues" evidence="3">
    <location>
        <begin position="1039"/>
        <end position="1058"/>
    </location>
</feature>
<dbReference type="InterPro" id="IPR031563">
    <property type="entry name" value="MOT1/MOT2"/>
</dbReference>
<feature type="compositionally biased region" description="Basic and acidic residues" evidence="3">
    <location>
        <begin position="713"/>
        <end position="723"/>
    </location>
</feature>
<evidence type="ECO:0000313" key="7">
    <source>
        <dbReference type="EMBL" id="CRK15312.1"/>
    </source>
</evidence>
<feature type="compositionally biased region" description="Acidic residues" evidence="3">
    <location>
        <begin position="894"/>
        <end position="903"/>
    </location>
</feature>
<dbReference type="GO" id="GO:0003700">
    <property type="term" value="F:DNA-binding transcription factor activity"/>
    <property type="evidence" value="ECO:0007669"/>
    <property type="project" value="InterPro"/>
</dbReference>
<reference evidence="8" key="1">
    <citation type="submission" date="2015-05" db="EMBL/GenBank/DDBJ databases">
        <authorList>
            <person name="Fogelqvist Johan"/>
        </authorList>
    </citation>
    <scope>NUCLEOTIDE SEQUENCE [LARGE SCALE GENOMIC DNA]</scope>
</reference>
<feature type="region of interest" description="Disordered" evidence="3">
    <location>
        <begin position="1416"/>
        <end position="1435"/>
    </location>
</feature>
<feature type="compositionally biased region" description="Pro residues" evidence="3">
    <location>
        <begin position="1229"/>
        <end position="1240"/>
    </location>
</feature>
<feature type="region of interest" description="Disordered" evidence="3">
    <location>
        <begin position="494"/>
        <end position="544"/>
    </location>
</feature>
<feature type="region of interest" description="Disordered" evidence="3">
    <location>
        <begin position="1219"/>
        <end position="1306"/>
    </location>
</feature>
<feature type="region of interest" description="Disordered" evidence="3">
    <location>
        <begin position="872"/>
        <end position="1069"/>
    </location>
</feature>
<dbReference type="InterPro" id="IPR000253">
    <property type="entry name" value="FHA_dom"/>
</dbReference>